<dbReference type="InterPro" id="IPR044152">
    <property type="entry name" value="YqjM-like"/>
</dbReference>
<evidence type="ECO:0000256" key="3">
    <source>
        <dbReference type="ARBA" id="ARBA00022643"/>
    </source>
</evidence>
<sequence>MTKLFSPITFNNVELKNRIAMSSMCMYSCADQGGKITPFHMTHYIFRAAISGPKQYERGWK</sequence>
<comment type="caution">
    <text evidence="7">The sequence shown here is derived from an EMBL/GenBank/DDBJ whole genome shotgun (WGS) entry which is preliminary data.</text>
</comment>
<dbReference type="EMBL" id="JBHTGR010000057">
    <property type="protein sequence ID" value="MFC7748157.1"/>
    <property type="molecule type" value="Genomic_DNA"/>
</dbReference>
<dbReference type="Gene3D" id="3.20.20.70">
    <property type="entry name" value="Aldolase class I"/>
    <property type="match status" value="1"/>
</dbReference>
<accession>A0ABW2V0K8</accession>
<comment type="cofactor">
    <cofactor evidence="1">
        <name>FMN</name>
        <dbReference type="ChEBI" id="CHEBI:58210"/>
    </cofactor>
</comment>
<evidence type="ECO:0000256" key="2">
    <source>
        <dbReference type="ARBA" id="ARBA00022630"/>
    </source>
</evidence>
<evidence type="ECO:0000259" key="6">
    <source>
        <dbReference type="Pfam" id="PF00724"/>
    </source>
</evidence>
<keyword evidence="3" id="KW-0288">FMN</keyword>
<evidence type="ECO:0000313" key="7">
    <source>
        <dbReference type="EMBL" id="MFC7748157.1"/>
    </source>
</evidence>
<organism evidence="7 8">
    <name type="scientific">Lentibacillus kimchii</name>
    <dbReference type="NCBI Taxonomy" id="1542911"/>
    <lineage>
        <taxon>Bacteria</taxon>
        <taxon>Bacillati</taxon>
        <taxon>Bacillota</taxon>
        <taxon>Bacilli</taxon>
        <taxon>Bacillales</taxon>
        <taxon>Bacillaceae</taxon>
        <taxon>Lentibacillus</taxon>
    </lineage>
</organism>
<keyword evidence="2" id="KW-0285">Flavoprotein</keyword>
<dbReference type="Proteomes" id="UP001596620">
    <property type="component" value="Unassembled WGS sequence"/>
</dbReference>
<name>A0ABW2V0K8_9BACI</name>
<dbReference type="RefSeq" id="WP_382361205.1">
    <property type="nucleotide sequence ID" value="NZ_JBHTGR010000057.1"/>
</dbReference>
<evidence type="ECO:0000256" key="4">
    <source>
        <dbReference type="ARBA" id="ARBA00022857"/>
    </source>
</evidence>
<gene>
    <name evidence="7" type="ORF">ACFQU8_13280</name>
</gene>
<dbReference type="Pfam" id="PF00724">
    <property type="entry name" value="Oxidored_FMN"/>
    <property type="match status" value="1"/>
</dbReference>
<keyword evidence="8" id="KW-1185">Reference proteome</keyword>
<dbReference type="PANTHER" id="PTHR43303">
    <property type="entry name" value="NADPH DEHYDROGENASE C23G7.10C-RELATED"/>
    <property type="match status" value="1"/>
</dbReference>
<protein>
    <recommendedName>
        <fullName evidence="6">NADH:flavin oxidoreductase/NADH oxidase N-terminal domain-containing protein</fullName>
    </recommendedName>
</protein>
<keyword evidence="5" id="KW-0560">Oxidoreductase</keyword>
<dbReference type="InterPro" id="IPR013785">
    <property type="entry name" value="Aldolase_TIM"/>
</dbReference>
<dbReference type="InterPro" id="IPR001155">
    <property type="entry name" value="OxRdtase_FMN_N"/>
</dbReference>
<dbReference type="SUPFAM" id="SSF51395">
    <property type="entry name" value="FMN-linked oxidoreductases"/>
    <property type="match status" value="1"/>
</dbReference>
<evidence type="ECO:0000313" key="8">
    <source>
        <dbReference type="Proteomes" id="UP001596620"/>
    </source>
</evidence>
<reference evidence="8" key="1">
    <citation type="journal article" date="2019" name="Int. J. Syst. Evol. Microbiol.">
        <title>The Global Catalogue of Microorganisms (GCM) 10K type strain sequencing project: providing services to taxonomists for standard genome sequencing and annotation.</title>
        <authorList>
            <consortium name="The Broad Institute Genomics Platform"/>
            <consortium name="The Broad Institute Genome Sequencing Center for Infectious Disease"/>
            <person name="Wu L."/>
            <person name="Ma J."/>
        </authorList>
    </citation>
    <scope>NUCLEOTIDE SEQUENCE [LARGE SCALE GENOMIC DNA]</scope>
    <source>
        <strain evidence="8">JCM 30234</strain>
    </source>
</reference>
<proteinExistence type="predicted"/>
<feature type="domain" description="NADH:flavin oxidoreductase/NADH oxidase N-terminal" evidence="6">
    <location>
        <begin position="3"/>
        <end position="50"/>
    </location>
</feature>
<evidence type="ECO:0000256" key="5">
    <source>
        <dbReference type="ARBA" id="ARBA00023002"/>
    </source>
</evidence>
<keyword evidence="4" id="KW-0521">NADP</keyword>
<evidence type="ECO:0000256" key="1">
    <source>
        <dbReference type="ARBA" id="ARBA00001917"/>
    </source>
</evidence>
<dbReference type="PANTHER" id="PTHR43303:SF4">
    <property type="entry name" value="NADPH DEHYDROGENASE C23G7.10C-RELATED"/>
    <property type="match status" value="1"/>
</dbReference>